<evidence type="ECO:0000256" key="5">
    <source>
        <dbReference type="ARBA" id="ARBA00022555"/>
    </source>
</evidence>
<dbReference type="SMART" id="SM00873">
    <property type="entry name" value="B3_4"/>
    <property type="match status" value="1"/>
</dbReference>
<evidence type="ECO:0000256" key="8">
    <source>
        <dbReference type="ARBA" id="ARBA00022741"/>
    </source>
</evidence>
<feature type="domain" description="B5" evidence="19">
    <location>
        <begin position="405"/>
        <end position="479"/>
    </location>
</feature>
<dbReference type="CDD" id="cd00769">
    <property type="entry name" value="PheRS_beta_core"/>
    <property type="match status" value="1"/>
</dbReference>
<keyword evidence="5 16" id="KW-0820">tRNA-binding</keyword>
<dbReference type="SUPFAM" id="SSF50249">
    <property type="entry name" value="Nucleic acid-binding proteins"/>
    <property type="match status" value="1"/>
</dbReference>
<comment type="cofactor">
    <cofactor evidence="15">
        <name>Mg(2+)</name>
        <dbReference type="ChEBI" id="CHEBI:18420"/>
    </cofactor>
    <text evidence="15">Binds 2 magnesium ions per tetramer.</text>
</comment>
<evidence type="ECO:0000256" key="9">
    <source>
        <dbReference type="ARBA" id="ARBA00022840"/>
    </source>
</evidence>
<dbReference type="STRING" id="883161.HMPREF9306_00804"/>
<accession>S2W4S8</accession>
<comment type="subcellular location">
    <subcellularLocation>
        <location evidence="1 15">Cytoplasm</location>
    </subcellularLocation>
</comment>
<keyword evidence="12 15" id="KW-0648">Protein biosynthesis</keyword>
<dbReference type="InterPro" id="IPR004532">
    <property type="entry name" value="Phe-tRNA-ligase_IIc_bsu_bact"/>
</dbReference>
<dbReference type="Gene3D" id="3.30.70.380">
    <property type="entry name" value="Ferrodoxin-fold anticodon-binding domain"/>
    <property type="match status" value="1"/>
</dbReference>
<dbReference type="Gene3D" id="3.30.930.10">
    <property type="entry name" value="Bira Bifunctional Protein, Domain 2"/>
    <property type="match status" value="1"/>
</dbReference>
<keyword evidence="6 15" id="KW-0436">Ligase</keyword>
<evidence type="ECO:0000256" key="4">
    <source>
        <dbReference type="ARBA" id="ARBA00022490"/>
    </source>
</evidence>
<keyword evidence="10 15" id="KW-0460">Magnesium</keyword>
<dbReference type="SUPFAM" id="SSF54991">
    <property type="entry name" value="Anticodon-binding domain of PheRS"/>
    <property type="match status" value="1"/>
</dbReference>
<dbReference type="OrthoDB" id="9805455at2"/>
<keyword evidence="13 15" id="KW-0030">Aminoacyl-tRNA synthetase</keyword>
<evidence type="ECO:0000256" key="1">
    <source>
        <dbReference type="ARBA" id="ARBA00004496"/>
    </source>
</evidence>
<dbReference type="PATRIC" id="fig|883161.3.peg.802"/>
<dbReference type="InterPro" id="IPR041616">
    <property type="entry name" value="PheRS_beta_core"/>
</dbReference>
<evidence type="ECO:0000259" key="17">
    <source>
        <dbReference type="PROSITE" id="PS50886"/>
    </source>
</evidence>
<dbReference type="GO" id="GO:0000049">
    <property type="term" value="F:tRNA binding"/>
    <property type="evidence" value="ECO:0007669"/>
    <property type="project" value="UniProtKB-UniRule"/>
</dbReference>
<proteinExistence type="inferred from homology"/>
<dbReference type="InterPro" id="IPR045060">
    <property type="entry name" value="Phe-tRNA-ligase_IIc_bsu"/>
</dbReference>
<reference evidence="20 21" key="1">
    <citation type="submission" date="2013-04" db="EMBL/GenBank/DDBJ databases">
        <title>The Genome Sequence of Propionimicrobium lymphophilum ACS-093-V-SCH5.</title>
        <authorList>
            <consortium name="The Broad Institute Genomics Platform"/>
            <person name="Earl A."/>
            <person name="Ward D."/>
            <person name="Feldgarden M."/>
            <person name="Gevers D."/>
            <person name="Saerens B."/>
            <person name="Vaneechoutte M."/>
            <person name="Walker B."/>
            <person name="Young S."/>
            <person name="Zeng Q."/>
            <person name="Gargeya S."/>
            <person name="Fitzgerald M."/>
            <person name="Haas B."/>
            <person name="Abouelleil A."/>
            <person name="Allen A.W."/>
            <person name="Alvarado L."/>
            <person name="Arachchi H.M."/>
            <person name="Berlin A.M."/>
            <person name="Chapman S.B."/>
            <person name="Gainer-Dewar J."/>
            <person name="Goldberg J."/>
            <person name="Griggs A."/>
            <person name="Gujja S."/>
            <person name="Hansen M."/>
            <person name="Howarth C."/>
            <person name="Imamovic A."/>
            <person name="Ireland A."/>
            <person name="Larimer J."/>
            <person name="McCowan C."/>
            <person name="Murphy C."/>
            <person name="Pearson M."/>
            <person name="Poon T.W."/>
            <person name="Priest M."/>
            <person name="Roberts A."/>
            <person name="Saif S."/>
            <person name="Shea T."/>
            <person name="Sisk P."/>
            <person name="Sykes S."/>
            <person name="Wortman J."/>
            <person name="Nusbaum C."/>
            <person name="Birren B."/>
        </authorList>
    </citation>
    <scope>NUCLEOTIDE SEQUENCE [LARGE SCALE GENOMIC DNA]</scope>
    <source>
        <strain evidence="20 21">ACS-093-V-SCH5</strain>
    </source>
</reference>
<evidence type="ECO:0000256" key="11">
    <source>
        <dbReference type="ARBA" id="ARBA00022884"/>
    </source>
</evidence>
<protein>
    <recommendedName>
        <fullName evidence="15">Phenylalanine--tRNA ligase beta subunit</fullName>
        <ecNumber evidence="15">6.1.1.20</ecNumber>
    </recommendedName>
    <alternativeName>
        <fullName evidence="15">Phenylalanyl-tRNA synthetase beta subunit</fullName>
        <shortName evidence="15">PheRS</shortName>
    </alternativeName>
</protein>
<keyword evidence="7 15" id="KW-0479">Metal-binding</keyword>
<dbReference type="PROSITE" id="PS50886">
    <property type="entry name" value="TRBD"/>
    <property type="match status" value="1"/>
</dbReference>
<dbReference type="EC" id="6.1.1.20" evidence="15"/>
<keyword evidence="8 15" id="KW-0547">Nucleotide-binding</keyword>
<dbReference type="InterPro" id="IPR036690">
    <property type="entry name" value="Fdx_antiC-bd_sf"/>
</dbReference>
<dbReference type="Gene3D" id="3.50.40.10">
    <property type="entry name" value="Phenylalanyl-trna Synthetase, Chain B, domain 3"/>
    <property type="match status" value="1"/>
</dbReference>
<dbReference type="SUPFAM" id="SSF56037">
    <property type="entry name" value="PheT/TilS domain"/>
    <property type="match status" value="1"/>
</dbReference>
<dbReference type="InterPro" id="IPR002547">
    <property type="entry name" value="tRNA-bd_dom"/>
</dbReference>
<dbReference type="PANTHER" id="PTHR10947">
    <property type="entry name" value="PHENYLALANYL-TRNA SYNTHETASE BETA CHAIN AND LEUCINE-RICH REPEAT-CONTAINING PROTEIN 47"/>
    <property type="match status" value="1"/>
</dbReference>
<dbReference type="CDD" id="cd02796">
    <property type="entry name" value="tRNA_bind_bactPheRS"/>
    <property type="match status" value="1"/>
</dbReference>
<evidence type="ECO:0000313" key="21">
    <source>
        <dbReference type="Proteomes" id="UP000014417"/>
    </source>
</evidence>
<dbReference type="GO" id="GO:0004826">
    <property type="term" value="F:phenylalanine-tRNA ligase activity"/>
    <property type="evidence" value="ECO:0007669"/>
    <property type="project" value="UniProtKB-UniRule"/>
</dbReference>
<dbReference type="EMBL" id="AGZR01000005">
    <property type="protein sequence ID" value="EPD33270.1"/>
    <property type="molecule type" value="Genomic_DNA"/>
</dbReference>
<dbReference type="SMART" id="SM00896">
    <property type="entry name" value="FDX-ACB"/>
    <property type="match status" value="1"/>
</dbReference>
<keyword evidence="11 16" id="KW-0694">RNA-binding</keyword>
<dbReference type="PROSITE" id="PS51447">
    <property type="entry name" value="FDX_ACB"/>
    <property type="match status" value="1"/>
</dbReference>
<dbReference type="NCBIfam" id="TIGR00472">
    <property type="entry name" value="pheT_bact"/>
    <property type="match status" value="1"/>
</dbReference>
<feature type="binding site" evidence="15">
    <location>
        <position position="467"/>
    </location>
    <ligand>
        <name>Mg(2+)</name>
        <dbReference type="ChEBI" id="CHEBI:18420"/>
        <note>shared with alpha subunit</note>
    </ligand>
</feature>
<dbReference type="GO" id="GO:0006432">
    <property type="term" value="P:phenylalanyl-tRNA aminoacylation"/>
    <property type="evidence" value="ECO:0007669"/>
    <property type="project" value="UniProtKB-UniRule"/>
</dbReference>
<comment type="similarity">
    <text evidence="2 15">Belongs to the phenylalanyl-tRNA synthetase beta subunit family. Type 1 subfamily.</text>
</comment>
<dbReference type="InterPro" id="IPR005121">
    <property type="entry name" value="Fdx_antiC-bd"/>
</dbReference>
<evidence type="ECO:0000259" key="19">
    <source>
        <dbReference type="PROSITE" id="PS51483"/>
    </source>
</evidence>
<dbReference type="GO" id="GO:0005524">
    <property type="term" value="F:ATP binding"/>
    <property type="evidence" value="ECO:0007669"/>
    <property type="project" value="UniProtKB-UniRule"/>
</dbReference>
<organism evidence="20 21">
    <name type="scientific">Propionimicrobium lymphophilum ACS-093-V-SCH5</name>
    <dbReference type="NCBI Taxonomy" id="883161"/>
    <lineage>
        <taxon>Bacteria</taxon>
        <taxon>Bacillati</taxon>
        <taxon>Actinomycetota</taxon>
        <taxon>Actinomycetes</taxon>
        <taxon>Propionibacteriales</taxon>
        <taxon>Propionibacteriaceae</taxon>
        <taxon>Propionimicrobium</taxon>
    </lineage>
</organism>
<dbReference type="FunFam" id="3.30.70.380:FF:000001">
    <property type="entry name" value="Phenylalanine--tRNA ligase beta subunit"/>
    <property type="match status" value="1"/>
</dbReference>
<dbReference type="GO" id="GO:0009328">
    <property type="term" value="C:phenylalanine-tRNA ligase complex"/>
    <property type="evidence" value="ECO:0007669"/>
    <property type="project" value="TreeGrafter"/>
</dbReference>
<dbReference type="InterPro" id="IPR005146">
    <property type="entry name" value="B3/B4_tRNA-bd"/>
</dbReference>
<keyword evidence="9 15" id="KW-0067">ATP-binding</keyword>
<comment type="caution">
    <text evidence="20">The sequence shown here is derived from an EMBL/GenBank/DDBJ whole genome shotgun (WGS) entry which is preliminary data.</text>
</comment>
<gene>
    <name evidence="15" type="primary">pheT</name>
    <name evidence="20" type="ORF">HMPREF9306_00804</name>
</gene>
<dbReference type="AlphaFoldDB" id="S2W4S8"/>
<dbReference type="InterPro" id="IPR045864">
    <property type="entry name" value="aa-tRNA-synth_II/BPL/LPL"/>
</dbReference>
<feature type="domain" description="TRNA-binding" evidence="17">
    <location>
        <begin position="41"/>
        <end position="154"/>
    </location>
</feature>
<dbReference type="PROSITE" id="PS51483">
    <property type="entry name" value="B5"/>
    <property type="match status" value="1"/>
</dbReference>
<comment type="catalytic activity">
    <reaction evidence="14 15">
        <text>tRNA(Phe) + L-phenylalanine + ATP = L-phenylalanyl-tRNA(Phe) + AMP + diphosphate + H(+)</text>
        <dbReference type="Rhea" id="RHEA:19413"/>
        <dbReference type="Rhea" id="RHEA-COMP:9668"/>
        <dbReference type="Rhea" id="RHEA-COMP:9699"/>
        <dbReference type="ChEBI" id="CHEBI:15378"/>
        <dbReference type="ChEBI" id="CHEBI:30616"/>
        <dbReference type="ChEBI" id="CHEBI:33019"/>
        <dbReference type="ChEBI" id="CHEBI:58095"/>
        <dbReference type="ChEBI" id="CHEBI:78442"/>
        <dbReference type="ChEBI" id="CHEBI:78531"/>
        <dbReference type="ChEBI" id="CHEBI:456215"/>
        <dbReference type="EC" id="6.1.1.20"/>
    </reaction>
</comment>
<name>S2W4S8_9ACTN</name>
<evidence type="ECO:0000256" key="7">
    <source>
        <dbReference type="ARBA" id="ARBA00022723"/>
    </source>
</evidence>
<dbReference type="Pfam" id="PF01588">
    <property type="entry name" value="tRNA_bind"/>
    <property type="match status" value="1"/>
</dbReference>
<comment type="subunit">
    <text evidence="3 15">Tetramer of two alpha and two beta subunits.</text>
</comment>
<evidence type="ECO:0000256" key="14">
    <source>
        <dbReference type="ARBA" id="ARBA00049255"/>
    </source>
</evidence>
<dbReference type="SUPFAM" id="SSF55681">
    <property type="entry name" value="Class II aaRS and biotin synthetases"/>
    <property type="match status" value="1"/>
</dbReference>
<feature type="domain" description="FDX-ACB" evidence="18">
    <location>
        <begin position="728"/>
        <end position="821"/>
    </location>
</feature>
<feature type="binding site" evidence="15">
    <location>
        <position position="463"/>
    </location>
    <ligand>
        <name>Mg(2+)</name>
        <dbReference type="ChEBI" id="CHEBI:18420"/>
        <note>shared with alpha subunit</note>
    </ligand>
</feature>
<evidence type="ECO:0000256" key="13">
    <source>
        <dbReference type="ARBA" id="ARBA00023146"/>
    </source>
</evidence>
<dbReference type="RefSeq" id="WP_016455645.1">
    <property type="nucleotide sequence ID" value="NZ_KE150269.1"/>
</dbReference>
<feature type="binding site" evidence="15">
    <location>
        <position position="466"/>
    </location>
    <ligand>
        <name>Mg(2+)</name>
        <dbReference type="ChEBI" id="CHEBI:18420"/>
        <note>shared with alpha subunit</note>
    </ligand>
</feature>
<dbReference type="FunFam" id="3.30.930.10:FF:000130">
    <property type="entry name" value="Phenylalanine--tRNA ligase beta subunit"/>
    <property type="match status" value="1"/>
</dbReference>
<dbReference type="Pfam" id="PF03484">
    <property type="entry name" value="B5"/>
    <property type="match status" value="1"/>
</dbReference>
<keyword evidence="4 15" id="KW-0963">Cytoplasm</keyword>
<dbReference type="Gene3D" id="3.30.56.10">
    <property type="match status" value="2"/>
</dbReference>
<dbReference type="InterPro" id="IPR012340">
    <property type="entry name" value="NA-bd_OB-fold"/>
</dbReference>
<dbReference type="Pfam" id="PF03483">
    <property type="entry name" value="B3_4"/>
    <property type="match status" value="1"/>
</dbReference>
<dbReference type="InterPro" id="IPR033714">
    <property type="entry name" value="tRNA_bind_bactPheRS"/>
</dbReference>
<evidence type="ECO:0000256" key="10">
    <source>
        <dbReference type="ARBA" id="ARBA00022842"/>
    </source>
</evidence>
<dbReference type="SMART" id="SM00874">
    <property type="entry name" value="B5"/>
    <property type="match status" value="1"/>
</dbReference>
<keyword evidence="21" id="KW-1185">Reference proteome</keyword>
<dbReference type="Gene3D" id="2.40.50.140">
    <property type="entry name" value="Nucleic acid-binding proteins"/>
    <property type="match status" value="1"/>
</dbReference>
<evidence type="ECO:0000256" key="15">
    <source>
        <dbReference type="HAMAP-Rule" id="MF_00283"/>
    </source>
</evidence>
<dbReference type="FunFam" id="3.50.40.10:FF:000001">
    <property type="entry name" value="Phenylalanine--tRNA ligase beta subunit"/>
    <property type="match status" value="1"/>
</dbReference>
<dbReference type="Proteomes" id="UP000014417">
    <property type="component" value="Unassembled WGS sequence"/>
</dbReference>
<evidence type="ECO:0000256" key="3">
    <source>
        <dbReference type="ARBA" id="ARBA00011209"/>
    </source>
</evidence>
<evidence type="ECO:0000259" key="18">
    <source>
        <dbReference type="PROSITE" id="PS51447"/>
    </source>
</evidence>
<dbReference type="Pfam" id="PF03147">
    <property type="entry name" value="FDX-ACB"/>
    <property type="match status" value="1"/>
</dbReference>
<sequence>MRVSLKWLHSLVDLPEDVTTEQIGAALTRIGLQVERIEKIGDVSGPIVVGRVLEFSEKEQKNGKVIRWCQVDVGEDEPRGIICGAHNFAPGDLVVVSLPGAVLPGGFEITARKTYGHISDGMICAVDELGIGEDHTGILVLDPELGAKPGDDAMAVLDASDEVFEIDVTPDLGCYALSMRGMAREVAQAFGVDFKDPYAEKLPSEQNTGQPVRIETENCSSFVALTVEGLDPKASSPTWMASRLAAAGMRSISLAVDVTNYVMIESGQPLHAYDADRLSGAIVVRQAKDGEKLVTLDDQERKLTADDVLITDDSGPIGLAGVMGGQTTEVEDDTTNIVLEGAYFSPVSIGRTFRHHKLPSEASTRFARSVDPQLGYAAVRRAAELLAEFGGATITDKLTVAGKAKEMPQQTMAADLPGRILGTEVSAQKVADLLRTARVDVQEGDELTLTPPSWRADLVDKFDYVEEIARKVGMDTLQSRVPRATAGRGLTKEQKARRSIIRTAADSGFVEVLSLPFVSDADLDKLGVEPDDERRKMVKLANPLSDTQPYVRTTLLPGLCAAAARNVSRSQTDLAIFEVGSVFPGGQEHAAPMPKVRQRPSDEEIDELFSSVPTQPKYLGALLTGNWVPASWRGPAVPADWAHAVALAQNVVAAVGLKLERRNAQRAPWHPGRCAELLAGGEVIGYAGELHPNVVKAYELPPRACALEINLDALIAVAPDGGEVSALSAFPMTKEDVALVVDEDVPVVKVQEVLTEGAGEWLESIRLFDVFRGEQLGENKKSLAFALGFRHPERTLKESEAVEALNRAVKLAADKLGAVQRA</sequence>
<evidence type="ECO:0000256" key="2">
    <source>
        <dbReference type="ARBA" id="ARBA00008653"/>
    </source>
</evidence>
<dbReference type="InterPro" id="IPR009061">
    <property type="entry name" value="DNA-bd_dom_put_sf"/>
</dbReference>
<dbReference type="Pfam" id="PF17759">
    <property type="entry name" value="tRNA_synthFbeta"/>
    <property type="match status" value="1"/>
</dbReference>
<dbReference type="SUPFAM" id="SSF46955">
    <property type="entry name" value="Putative DNA-binding domain"/>
    <property type="match status" value="1"/>
</dbReference>
<dbReference type="GO" id="GO:0000287">
    <property type="term" value="F:magnesium ion binding"/>
    <property type="evidence" value="ECO:0007669"/>
    <property type="project" value="UniProtKB-UniRule"/>
</dbReference>
<feature type="binding site" evidence="15">
    <location>
        <position position="457"/>
    </location>
    <ligand>
        <name>Mg(2+)</name>
        <dbReference type="ChEBI" id="CHEBI:18420"/>
        <note>shared with alpha subunit</note>
    </ligand>
</feature>
<dbReference type="PANTHER" id="PTHR10947:SF0">
    <property type="entry name" value="PHENYLALANINE--TRNA LIGASE BETA SUBUNIT"/>
    <property type="match status" value="1"/>
</dbReference>
<dbReference type="InterPro" id="IPR020825">
    <property type="entry name" value="Phe-tRNA_synthase-like_B3/B4"/>
</dbReference>
<dbReference type="HAMAP" id="MF_00283">
    <property type="entry name" value="Phe_tRNA_synth_beta1"/>
    <property type="match status" value="1"/>
</dbReference>
<dbReference type="InterPro" id="IPR005147">
    <property type="entry name" value="tRNA_synthase_B5-dom"/>
</dbReference>
<evidence type="ECO:0000313" key="20">
    <source>
        <dbReference type="EMBL" id="EPD33270.1"/>
    </source>
</evidence>
<dbReference type="HOGENOM" id="CLU_016891_0_0_11"/>
<evidence type="ECO:0000256" key="12">
    <source>
        <dbReference type="ARBA" id="ARBA00022917"/>
    </source>
</evidence>
<evidence type="ECO:0000256" key="6">
    <source>
        <dbReference type="ARBA" id="ARBA00022598"/>
    </source>
</evidence>
<evidence type="ECO:0000256" key="16">
    <source>
        <dbReference type="PROSITE-ProRule" id="PRU00209"/>
    </source>
</evidence>